<dbReference type="EMBL" id="LJCQ01000282">
    <property type="protein sequence ID" value="KPV46204.1"/>
    <property type="molecule type" value="Genomic_DNA"/>
</dbReference>
<evidence type="ECO:0000313" key="6">
    <source>
        <dbReference type="EMBL" id="KQB35665.1"/>
    </source>
</evidence>
<evidence type="ECO:0000256" key="3">
    <source>
        <dbReference type="ARBA" id="ARBA00022842"/>
    </source>
</evidence>
<dbReference type="InterPro" id="IPR011206">
    <property type="entry name" value="Citrate_lyase_beta/mcl1/mcl2"/>
</dbReference>
<dbReference type="Pfam" id="PF03328">
    <property type="entry name" value="HpcH_HpaI"/>
    <property type="match status" value="1"/>
</dbReference>
<organism evidence="5 8">
    <name type="scientific">Acidiplasma aeolicum</name>
    <dbReference type="NCBI Taxonomy" id="507754"/>
    <lineage>
        <taxon>Archaea</taxon>
        <taxon>Methanobacteriati</taxon>
        <taxon>Thermoplasmatota</taxon>
        <taxon>Thermoplasmata</taxon>
        <taxon>Thermoplasmatales</taxon>
        <taxon>Ferroplasmaceae</taxon>
        <taxon>Acidiplasma</taxon>
    </lineage>
</organism>
<comment type="cofactor">
    <cofactor evidence="1">
        <name>Mg(2+)</name>
        <dbReference type="ChEBI" id="CHEBI:18420"/>
    </cofactor>
</comment>
<dbReference type="SUPFAM" id="SSF51621">
    <property type="entry name" value="Phosphoenolpyruvate/pyruvate domain"/>
    <property type="match status" value="1"/>
</dbReference>
<dbReference type="GO" id="GO:0000287">
    <property type="term" value="F:magnesium ion binding"/>
    <property type="evidence" value="ECO:0007669"/>
    <property type="project" value="TreeGrafter"/>
</dbReference>
<dbReference type="InterPro" id="IPR015813">
    <property type="entry name" value="Pyrv/PenolPyrv_kinase-like_dom"/>
</dbReference>
<keyword evidence="3" id="KW-0460">Magnesium</keyword>
<evidence type="ECO:0000313" key="8">
    <source>
        <dbReference type="Proteomes" id="UP000050515"/>
    </source>
</evidence>
<dbReference type="RefSeq" id="WP_054964330.1">
    <property type="nucleotide sequence ID" value="NZ_LJCQ01000282.1"/>
</dbReference>
<dbReference type="GO" id="GO:0006107">
    <property type="term" value="P:oxaloacetate metabolic process"/>
    <property type="evidence" value="ECO:0007669"/>
    <property type="project" value="TreeGrafter"/>
</dbReference>
<dbReference type="PANTHER" id="PTHR32308:SF0">
    <property type="entry name" value="HPCH_HPAI ALDOLASE_CITRATE LYASE DOMAIN-CONTAINING PROTEIN"/>
    <property type="match status" value="1"/>
</dbReference>
<evidence type="ECO:0000256" key="2">
    <source>
        <dbReference type="ARBA" id="ARBA00022723"/>
    </source>
</evidence>
<evidence type="ECO:0000259" key="4">
    <source>
        <dbReference type="Pfam" id="PF03328"/>
    </source>
</evidence>
<dbReference type="GO" id="GO:0003824">
    <property type="term" value="F:catalytic activity"/>
    <property type="evidence" value="ECO:0007669"/>
    <property type="project" value="InterPro"/>
</dbReference>
<dbReference type="Proteomes" id="UP000050320">
    <property type="component" value="Unassembled WGS sequence"/>
</dbReference>
<reference evidence="5 8" key="1">
    <citation type="submission" date="2015-09" db="EMBL/GenBank/DDBJ databases">
        <title>Draft genome sequence of Acidiplasma aeolicum DSM 18409.</title>
        <authorList>
            <person name="Hemp J."/>
        </authorList>
    </citation>
    <scope>NUCLEOTIDE SEQUENCE [LARGE SCALE GENOMIC DNA]</scope>
    <source>
        <strain evidence="5 8">V</strain>
    </source>
</reference>
<accession>A0A0P9D1I3</accession>
<reference evidence="6 7" key="2">
    <citation type="submission" date="2015-09" db="EMBL/GenBank/DDBJ databases">
        <title>Heavy metals and arsenic resistance mechanisms in polyextremophilic archaea of the family Ferroplasmaceae.</title>
        <authorList>
            <person name="Bulaev A.G."/>
            <person name="Kanygina A.V."/>
        </authorList>
    </citation>
    <scope>NUCLEOTIDE SEQUENCE [LARGE SCALE GENOMIC DNA]</scope>
    <source>
        <strain evidence="6 7">VT</strain>
    </source>
</reference>
<evidence type="ECO:0000313" key="5">
    <source>
        <dbReference type="EMBL" id="KPV46204.1"/>
    </source>
</evidence>
<dbReference type="Gene3D" id="3.20.20.60">
    <property type="entry name" value="Phosphoenolpyruvate-binding domains"/>
    <property type="match status" value="1"/>
</dbReference>
<dbReference type="AlphaFoldDB" id="A0A0P9D1I3"/>
<dbReference type="EMBL" id="LKBG01000100">
    <property type="protein sequence ID" value="KQB35665.1"/>
    <property type="molecule type" value="Genomic_DNA"/>
</dbReference>
<comment type="caution">
    <text evidence="5">The sequence shown here is derived from an EMBL/GenBank/DDBJ whole genome shotgun (WGS) entry which is preliminary data.</text>
</comment>
<evidence type="ECO:0000313" key="7">
    <source>
        <dbReference type="Proteomes" id="UP000050320"/>
    </source>
</evidence>
<protein>
    <recommendedName>
        <fullName evidence="4">HpcH/HpaI aldolase/citrate lyase domain-containing protein</fullName>
    </recommendedName>
</protein>
<feature type="domain" description="HpcH/HpaI aldolase/citrate lyase" evidence="4">
    <location>
        <begin position="4"/>
        <end position="208"/>
    </location>
</feature>
<dbReference type="PANTHER" id="PTHR32308">
    <property type="entry name" value="LYASE BETA SUBUNIT, PUTATIVE (AFU_ORTHOLOGUE AFUA_4G13030)-RELATED"/>
    <property type="match status" value="1"/>
</dbReference>
<dbReference type="PATRIC" id="fig|507754.4.peg.1931"/>
<dbReference type="InterPro" id="IPR005000">
    <property type="entry name" value="Aldolase/citrate-lyase_domain"/>
</dbReference>
<dbReference type="Proteomes" id="UP000050515">
    <property type="component" value="Unassembled WGS sequence"/>
</dbReference>
<keyword evidence="7" id="KW-1185">Reference proteome</keyword>
<gene>
    <name evidence="6" type="ORF">AOG54_02880</name>
    <name evidence="5" type="ORF">SE19_06555</name>
</gene>
<dbReference type="OrthoDB" id="9170at2157"/>
<name>A0A0P9D1I3_9ARCH</name>
<evidence type="ECO:0000256" key="1">
    <source>
        <dbReference type="ARBA" id="ARBA00001946"/>
    </source>
</evidence>
<dbReference type="PIRSF" id="PIRSF015582">
    <property type="entry name" value="Cit_lyase_B"/>
    <property type="match status" value="1"/>
</dbReference>
<dbReference type="InterPro" id="IPR040442">
    <property type="entry name" value="Pyrv_kinase-like_dom_sf"/>
</dbReference>
<sequence length="272" mass="30232">MKTRSQLYVPANNEKMVINSLSLNADIIIYDLEDAVPDDKKDSARSYILEFLKTNIIKKAVAIRINSMETPYFYNDITSLLKTDAKIDYIMIPKACTGIKHIYRLLGIPLIPLIETAEGFTKINDIAHEDGVSMISWAAADFSLSVSGNIDGYAQNTYIATAVAVAARSAGILPIDKVYFDLNNINGFKDEAVRSKNLGFAGKQVIHPTQIDIANSVYAPSEEEIKWAKMVIEEYNKSASQGRGALRIDGRLIDSVHIRMARNILDQADMDH</sequence>
<proteinExistence type="predicted"/>
<keyword evidence="2" id="KW-0479">Metal-binding</keyword>